<feature type="transmembrane region" description="Helical" evidence="1">
    <location>
        <begin position="107"/>
        <end position="125"/>
    </location>
</feature>
<dbReference type="RefSeq" id="WP_042900985.1">
    <property type="nucleotide sequence ID" value="NZ_JPFU01000013.1"/>
</dbReference>
<dbReference type="AlphaFoldDB" id="A0A081PV08"/>
<feature type="transmembrane region" description="Helical" evidence="1">
    <location>
        <begin position="51"/>
        <end position="70"/>
    </location>
</feature>
<evidence type="ECO:0000313" key="3">
    <source>
        <dbReference type="Proteomes" id="UP000028090"/>
    </source>
</evidence>
<feature type="transmembrane region" description="Helical" evidence="1">
    <location>
        <begin position="165"/>
        <end position="183"/>
    </location>
</feature>
<proteinExistence type="predicted"/>
<protein>
    <submittedName>
        <fullName evidence="2">Putative membrane protein</fullName>
    </submittedName>
</protein>
<keyword evidence="1" id="KW-0472">Membrane</keyword>
<evidence type="ECO:0000313" key="2">
    <source>
        <dbReference type="EMBL" id="KEQ34531.1"/>
    </source>
</evidence>
<organism evidence="2 3">
    <name type="scientific">Streptococcus mitis</name>
    <dbReference type="NCBI Taxonomy" id="28037"/>
    <lineage>
        <taxon>Bacteria</taxon>
        <taxon>Bacillati</taxon>
        <taxon>Bacillota</taxon>
        <taxon>Bacilli</taxon>
        <taxon>Lactobacillales</taxon>
        <taxon>Streptococcaceae</taxon>
        <taxon>Streptococcus</taxon>
        <taxon>Streptococcus mitis group</taxon>
    </lineage>
</organism>
<feature type="transmembrane region" description="Helical" evidence="1">
    <location>
        <begin position="195"/>
        <end position="219"/>
    </location>
</feature>
<dbReference type="Proteomes" id="UP000028090">
    <property type="component" value="Unassembled WGS sequence"/>
</dbReference>
<keyword evidence="1" id="KW-0812">Transmembrane</keyword>
<keyword evidence="1" id="KW-1133">Transmembrane helix</keyword>
<comment type="caution">
    <text evidence="2">The sequence shown here is derived from an EMBL/GenBank/DDBJ whole genome shotgun (WGS) entry which is preliminary data.</text>
</comment>
<feature type="transmembrane region" description="Helical" evidence="1">
    <location>
        <begin position="137"/>
        <end position="158"/>
    </location>
</feature>
<dbReference type="PATRIC" id="fig|28037.95.peg.1091"/>
<gene>
    <name evidence="2" type="ORF">SK629_1159</name>
</gene>
<accession>A0A081PV08</accession>
<sequence length="236" mass="27447">MKLLKNELIKSKIFLFIIVDICIQILVILAIKTYILDISASYSELAYNKYWYVLHTVIYMLMIFPIQILYQNLREALIEDNNNGWNIMVINTNNLAKIIYIKVTINIVRCFICYFVYTIFSLIQLGGMGTDMLFPNIIFPNIMSFLLFLPIAIFMQICCIRFDSILAKALPNILLILIVLTTFQSDWNIFIPATYYYTAIQSTTSLGIKLLVCIWIMGFEFSLLPKLIKLKEQNLV</sequence>
<reference evidence="2 3" key="1">
    <citation type="submission" date="2014-05" db="EMBL/GenBank/DDBJ databases">
        <authorList>
            <person name="Daugherty S.C."/>
            <person name="Tallon L.J."/>
            <person name="Sadzewicz L."/>
            <person name="Kilian M."/>
            <person name="Tettelin H."/>
        </authorList>
    </citation>
    <scope>NUCLEOTIDE SEQUENCE [LARGE SCALE GENOMIC DNA]</scope>
    <source>
        <strain evidence="2 3">SK629</strain>
    </source>
</reference>
<feature type="transmembrane region" description="Helical" evidence="1">
    <location>
        <begin position="12"/>
        <end position="31"/>
    </location>
</feature>
<name>A0A081PV08_STRMT</name>
<dbReference type="EMBL" id="JPFU01000013">
    <property type="protein sequence ID" value="KEQ34531.1"/>
    <property type="molecule type" value="Genomic_DNA"/>
</dbReference>
<evidence type="ECO:0000256" key="1">
    <source>
        <dbReference type="SAM" id="Phobius"/>
    </source>
</evidence>